<sequence>MEITTTHLTDSLTQVSAAGETLGYIRTEWNGYAALRGAHLASAQLIGCYSTRGMALESLRQRPRSL</sequence>
<dbReference type="EMBL" id="RBKS01000001">
    <property type="protein sequence ID" value="RKR73610.1"/>
    <property type="molecule type" value="Genomic_DNA"/>
</dbReference>
<keyword evidence="2" id="KW-1185">Reference proteome</keyword>
<accession>A0A495ID97</accession>
<comment type="caution">
    <text evidence="1">The sequence shown here is derived from an EMBL/GenBank/DDBJ whole genome shotgun (WGS) entry which is preliminary data.</text>
</comment>
<dbReference type="OrthoDB" id="5117712at2"/>
<dbReference type="AlphaFoldDB" id="A0A495ID97"/>
<proteinExistence type="predicted"/>
<gene>
    <name evidence="1" type="ORF">C8E83_0703</name>
</gene>
<name>A0A495ID97_9MICO</name>
<reference evidence="1 2" key="1">
    <citation type="submission" date="2018-10" db="EMBL/GenBank/DDBJ databases">
        <title>Sequencing the genomes of 1000 actinobacteria strains.</title>
        <authorList>
            <person name="Klenk H.-P."/>
        </authorList>
    </citation>
    <scope>NUCLEOTIDE SEQUENCE [LARGE SCALE GENOMIC DNA]</scope>
    <source>
        <strain evidence="1 2">DSM 17894</strain>
    </source>
</reference>
<organism evidence="1 2">
    <name type="scientific">Frondihabitans australicus</name>
    <dbReference type="NCBI Taxonomy" id="386892"/>
    <lineage>
        <taxon>Bacteria</taxon>
        <taxon>Bacillati</taxon>
        <taxon>Actinomycetota</taxon>
        <taxon>Actinomycetes</taxon>
        <taxon>Micrococcales</taxon>
        <taxon>Microbacteriaceae</taxon>
        <taxon>Frondihabitans</taxon>
    </lineage>
</organism>
<dbReference type="Proteomes" id="UP000280008">
    <property type="component" value="Unassembled WGS sequence"/>
</dbReference>
<protein>
    <submittedName>
        <fullName evidence="1">Uncharacterized protein</fullName>
    </submittedName>
</protein>
<dbReference type="RefSeq" id="WP_121368458.1">
    <property type="nucleotide sequence ID" value="NZ_RBKS01000001.1"/>
</dbReference>
<evidence type="ECO:0000313" key="1">
    <source>
        <dbReference type="EMBL" id="RKR73610.1"/>
    </source>
</evidence>
<evidence type="ECO:0000313" key="2">
    <source>
        <dbReference type="Proteomes" id="UP000280008"/>
    </source>
</evidence>